<evidence type="ECO:0000313" key="2">
    <source>
        <dbReference type="Proteomes" id="UP001153321"/>
    </source>
</evidence>
<gene>
    <name evidence="1" type="ORF">SPLIT_LOCUS13227</name>
</gene>
<keyword evidence="2" id="KW-1185">Reference proteome</keyword>
<reference evidence="1" key="1">
    <citation type="submission" date="2022-02" db="EMBL/GenBank/DDBJ databases">
        <authorList>
            <person name="King R."/>
        </authorList>
    </citation>
    <scope>NUCLEOTIDE SEQUENCE</scope>
</reference>
<dbReference type="EMBL" id="LR824562">
    <property type="protein sequence ID" value="CAH1647882.1"/>
    <property type="molecule type" value="Genomic_DNA"/>
</dbReference>
<name>A0A9P0IHX5_SPOLI</name>
<proteinExistence type="predicted"/>
<dbReference type="AlphaFoldDB" id="A0A9P0IHX5"/>
<protein>
    <submittedName>
        <fullName evidence="1">Uncharacterized protein</fullName>
    </submittedName>
</protein>
<dbReference type="Proteomes" id="UP001153321">
    <property type="component" value="Chromosome Z"/>
</dbReference>
<organism evidence="1 2">
    <name type="scientific">Spodoptera littoralis</name>
    <name type="common">Egyptian cotton leafworm</name>
    <dbReference type="NCBI Taxonomy" id="7109"/>
    <lineage>
        <taxon>Eukaryota</taxon>
        <taxon>Metazoa</taxon>
        <taxon>Ecdysozoa</taxon>
        <taxon>Arthropoda</taxon>
        <taxon>Hexapoda</taxon>
        <taxon>Insecta</taxon>
        <taxon>Pterygota</taxon>
        <taxon>Neoptera</taxon>
        <taxon>Endopterygota</taxon>
        <taxon>Lepidoptera</taxon>
        <taxon>Glossata</taxon>
        <taxon>Ditrysia</taxon>
        <taxon>Noctuoidea</taxon>
        <taxon>Noctuidae</taxon>
        <taxon>Amphipyrinae</taxon>
        <taxon>Spodoptera</taxon>
    </lineage>
</organism>
<sequence>MALPHFCDVTHTKHHATTNIDCTVGAVAGQPAAVQRVAGSIPARNNTLCDPQIVVSGLAECHVYVNLYVYKRTHDTGENVIVEQRF</sequence>
<evidence type="ECO:0000313" key="1">
    <source>
        <dbReference type="EMBL" id="CAH1647882.1"/>
    </source>
</evidence>
<accession>A0A9P0IHX5</accession>